<proteinExistence type="predicted"/>
<protein>
    <submittedName>
        <fullName evidence="6">Helix-turn-helix domain-containing protein</fullName>
    </submittedName>
</protein>
<evidence type="ECO:0000256" key="1">
    <source>
        <dbReference type="ARBA" id="ARBA00023015"/>
    </source>
</evidence>
<dbReference type="NCBIfam" id="TIGR02431">
    <property type="entry name" value="pcaR_pcaU"/>
    <property type="match status" value="1"/>
</dbReference>
<dbReference type="InterPro" id="IPR014757">
    <property type="entry name" value="Tscrpt_reg_IclR_C"/>
</dbReference>
<dbReference type="PROSITE" id="PS51077">
    <property type="entry name" value="HTH_ICLR"/>
    <property type="match status" value="1"/>
</dbReference>
<evidence type="ECO:0000259" key="4">
    <source>
        <dbReference type="PROSITE" id="PS51077"/>
    </source>
</evidence>
<reference evidence="6 7" key="1">
    <citation type="submission" date="2020-10" db="EMBL/GenBank/DDBJ databases">
        <title>Myceligenerans pegani sp. nov., an endophytic actinomycete isolated from Peganum harmala L. in Xinjiang, China.</title>
        <authorList>
            <person name="Xin L."/>
        </authorList>
    </citation>
    <scope>NUCLEOTIDE SEQUENCE [LARGE SCALE GENOMIC DNA]</scope>
    <source>
        <strain evidence="6 7">TRM65318</strain>
    </source>
</reference>
<dbReference type="SUPFAM" id="SSF55781">
    <property type="entry name" value="GAF domain-like"/>
    <property type="match status" value="1"/>
</dbReference>
<sequence length="266" mass="28432">MDEGTQTKEEGHGPEFVQSLDRGLAVIRVFGAERSAMTLSEVAREAGLSRASARRFLHTLLELGYVGTDGRAFSLRPKVLELGYAYLTSFDLPEVAQPHLEELSETVGESASVAVLDETDIVYVARVATHRIMSAAIRVGTRFPAYVTSMGRAILSHVPARDLDAYLGRVTLVPLTRHTVTDPSVLRARLAEARARGWALVDQELEEGLRSLAVPLHGADGAVVGAVNVAAPVRRGDVAAIAAELVPPLQAAARAIEADLARVAGR</sequence>
<feature type="domain" description="HTH iclR-type" evidence="4">
    <location>
        <begin position="17"/>
        <end position="77"/>
    </location>
</feature>
<dbReference type="PROSITE" id="PS51078">
    <property type="entry name" value="ICLR_ED"/>
    <property type="match status" value="1"/>
</dbReference>
<dbReference type="InterPro" id="IPR036390">
    <property type="entry name" value="WH_DNA-bd_sf"/>
</dbReference>
<evidence type="ECO:0000313" key="7">
    <source>
        <dbReference type="Proteomes" id="UP000625527"/>
    </source>
</evidence>
<feature type="domain" description="IclR-ED" evidence="5">
    <location>
        <begin position="78"/>
        <end position="262"/>
    </location>
</feature>
<keyword evidence="2" id="KW-0238">DNA-binding</keyword>
<keyword evidence="3" id="KW-0804">Transcription</keyword>
<dbReference type="InterPro" id="IPR036388">
    <property type="entry name" value="WH-like_DNA-bd_sf"/>
</dbReference>
<dbReference type="Gene3D" id="3.30.450.40">
    <property type="match status" value="1"/>
</dbReference>
<keyword evidence="7" id="KW-1185">Reference proteome</keyword>
<evidence type="ECO:0000256" key="2">
    <source>
        <dbReference type="ARBA" id="ARBA00023125"/>
    </source>
</evidence>
<gene>
    <name evidence="6" type="ORF">IHE71_25265</name>
</gene>
<dbReference type="EMBL" id="JADAQT010000113">
    <property type="protein sequence ID" value="MBE1879006.1"/>
    <property type="molecule type" value="Genomic_DNA"/>
</dbReference>
<dbReference type="SUPFAM" id="SSF46785">
    <property type="entry name" value="Winged helix' DNA-binding domain"/>
    <property type="match status" value="1"/>
</dbReference>
<dbReference type="InterPro" id="IPR050707">
    <property type="entry name" value="HTH_MetabolicPath_Reg"/>
</dbReference>
<dbReference type="SMART" id="SM00346">
    <property type="entry name" value="HTH_ICLR"/>
    <property type="match status" value="1"/>
</dbReference>
<dbReference type="Pfam" id="PF09339">
    <property type="entry name" value="HTH_IclR"/>
    <property type="match status" value="1"/>
</dbReference>
<accession>A0ABR9N716</accession>
<name>A0ABR9N716_9MICO</name>
<dbReference type="InterPro" id="IPR005471">
    <property type="entry name" value="Tscrpt_reg_IclR_N"/>
</dbReference>
<evidence type="ECO:0000313" key="6">
    <source>
        <dbReference type="EMBL" id="MBE1879006.1"/>
    </source>
</evidence>
<comment type="caution">
    <text evidence="6">The sequence shown here is derived from an EMBL/GenBank/DDBJ whole genome shotgun (WGS) entry which is preliminary data.</text>
</comment>
<dbReference type="Gene3D" id="1.10.10.10">
    <property type="entry name" value="Winged helix-like DNA-binding domain superfamily/Winged helix DNA-binding domain"/>
    <property type="match status" value="1"/>
</dbReference>
<dbReference type="PANTHER" id="PTHR30136">
    <property type="entry name" value="HELIX-TURN-HELIX TRANSCRIPTIONAL REGULATOR, ICLR FAMILY"/>
    <property type="match status" value="1"/>
</dbReference>
<evidence type="ECO:0000256" key="3">
    <source>
        <dbReference type="ARBA" id="ARBA00023163"/>
    </source>
</evidence>
<dbReference type="Pfam" id="PF01614">
    <property type="entry name" value="IclR_C"/>
    <property type="match status" value="1"/>
</dbReference>
<dbReference type="Proteomes" id="UP000625527">
    <property type="component" value="Unassembled WGS sequence"/>
</dbReference>
<organism evidence="6 7">
    <name type="scientific">Myceligenerans pegani</name>
    <dbReference type="NCBI Taxonomy" id="2776917"/>
    <lineage>
        <taxon>Bacteria</taxon>
        <taxon>Bacillati</taxon>
        <taxon>Actinomycetota</taxon>
        <taxon>Actinomycetes</taxon>
        <taxon>Micrococcales</taxon>
        <taxon>Promicromonosporaceae</taxon>
        <taxon>Myceligenerans</taxon>
    </lineage>
</organism>
<dbReference type="InterPro" id="IPR029016">
    <property type="entry name" value="GAF-like_dom_sf"/>
</dbReference>
<keyword evidence="1" id="KW-0805">Transcription regulation</keyword>
<dbReference type="RefSeq" id="WP_192865550.1">
    <property type="nucleotide sequence ID" value="NZ_JADAQT010000113.1"/>
</dbReference>
<dbReference type="InterPro" id="IPR012794">
    <property type="entry name" value="PcaR_PcaU"/>
</dbReference>
<evidence type="ECO:0000259" key="5">
    <source>
        <dbReference type="PROSITE" id="PS51078"/>
    </source>
</evidence>
<dbReference type="PANTHER" id="PTHR30136:SF34">
    <property type="entry name" value="TRANSCRIPTIONAL REGULATOR"/>
    <property type="match status" value="1"/>
</dbReference>